<gene>
    <name evidence="2" type="ORF">LAME_0C04588G</name>
</gene>
<proteinExistence type="predicted"/>
<feature type="region of interest" description="Disordered" evidence="1">
    <location>
        <begin position="1"/>
        <end position="23"/>
    </location>
</feature>
<feature type="region of interest" description="Disordered" evidence="1">
    <location>
        <begin position="130"/>
        <end position="172"/>
    </location>
</feature>
<sequence length="325" mass="37290">MEGQLEPKETVNNSVKRESIDLGRSDEVLSSDKWENPANFTDLQCGSTGSDMSIEEKMALNKKRRRLIFEETRELRKRIYPLEFEAYKDYFILAKFQKGVSASGRVGCGENRTKSTGVYYEKITRTGENGTNVHENLLDSDDEKQKQRANRRSTRSQITKLKQEPSDTDPFLQLSPPSLNTAATFFDTSISASSIIPSNNVDTNFRRSSRLSQREREILEKKAMKLEEAGFADAVPKIVDLFESIIPKTMNPVRRSDWLLPNKNRFIPEKFAPVKHTPEQIKINDLIHNTKIRKIMKRFKGGLAGVRKKDWKYVKDVNHADKSSI</sequence>
<keyword evidence="3" id="KW-1185">Reference proteome</keyword>
<dbReference type="EMBL" id="LT598479">
    <property type="protein sequence ID" value="SCU83280.1"/>
    <property type="molecule type" value="Genomic_DNA"/>
</dbReference>
<evidence type="ECO:0000256" key="1">
    <source>
        <dbReference type="SAM" id="MobiDB-lite"/>
    </source>
</evidence>
<name>A0A1G4J1L1_9SACH</name>
<dbReference type="AlphaFoldDB" id="A0A1G4J1L1"/>
<evidence type="ECO:0000313" key="2">
    <source>
        <dbReference type="EMBL" id="SCU83280.1"/>
    </source>
</evidence>
<accession>A0A1G4J1L1</accession>
<evidence type="ECO:0000313" key="3">
    <source>
        <dbReference type="Proteomes" id="UP000191144"/>
    </source>
</evidence>
<dbReference type="OrthoDB" id="4036116at2759"/>
<dbReference type="Proteomes" id="UP000191144">
    <property type="component" value="Chromosome C"/>
</dbReference>
<organism evidence="2 3">
    <name type="scientific">Lachancea meyersii CBS 8951</name>
    <dbReference type="NCBI Taxonomy" id="1266667"/>
    <lineage>
        <taxon>Eukaryota</taxon>
        <taxon>Fungi</taxon>
        <taxon>Dikarya</taxon>
        <taxon>Ascomycota</taxon>
        <taxon>Saccharomycotina</taxon>
        <taxon>Saccharomycetes</taxon>
        <taxon>Saccharomycetales</taxon>
        <taxon>Saccharomycetaceae</taxon>
        <taxon>Lachancea</taxon>
    </lineage>
</organism>
<reference evidence="3" key="1">
    <citation type="submission" date="2016-03" db="EMBL/GenBank/DDBJ databases">
        <authorList>
            <person name="Devillers Hugo."/>
        </authorList>
    </citation>
    <scope>NUCLEOTIDE SEQUENCE [LARGE SCALE GENOMIC DNA]</scope>
</reference>
<protein>
    <submittedName>
        <fullName evidence="2">LAME_0C04588g1_1</fullName>
    </submittedName>
</protein>